<feature type="compositionally biased region" description="Polar residues" evidence="7">
    <location>
        <begin position="102"/>
        <end position="120"/>
    </location>
</feature>
<feature type="domain" description="FtsK" evidence="8">
    <location>
        <begin position="445"/>
        <end position="637"/>
    </location>
</feature>
<evidence type="ECO:0000256" key="1">
    <source>
        <dbReference type="ARBA" id="ARBA00006474"/>
    </source>
</evidence>
<dbReference type="PANTHER" id="PTHR22683">
    <property type="entry name" value="SPORULATION PROTEIN RELATED"/>
    <property type="match status" value="1"/>
</dbReference>
<evidence type="ECO:0000313" key="10">
    <source>
        <dbReference type="Proteomes" id="UP000522007"/>
    </source>
</evidence>
<feature type="region of interest" description="Disordered" evidence="7">
    <location>
        <begin position="30"/>
        <end position="74"/>
    </location>
</feature>
<evidence type="ECO:0000256" key="2">
    <source>
        <dbReference type="ARBA" id="ARBA00022741"/>
    </source>
</evidence>
<feature type="compositionally biased region" description="Basic and acidic residues" evidence="7">
    <location>
        <begin position="47"/>
        <end position="59"/>
    </location>
</feature>
<feature type="region of interest" description="Disordered" evidence="7">
    <location>
        <begin position="94"/>
        <end position="131"/>
    </location>
</feature>
<feature type="region of interest" description="Disordered" evidence="7">
    <location>
        <begin position="233"/>
        <end position="252"/>
    </location>
</feature>
<dbReference type="AlphaFoldDB" id="A0A7X0T7N3"/>
<dbReference type="InterPro" id="IPR041027">
    <property type="entry name" value="FtsK_alpha"/>
</dbReference>
<dbReference type="Pfam" id="PF01580">
    <property type="entry name" value="FtsK_SpoIIIE"/>
    <property type="match status" value="1"/>
</dbReference>
<gene>
    <name evidence="9" type="ORF">HB853_14415</name>
</gene>
<keyword evidence="2 6" id="KW-0547">Nucleotide-binding</keyword>
<dbReference type="Gene3D" id="3.40.50.300">
    <property type="entry name" value="P-loop containing nucleotide triphosphate hydrolases"/>
    <property type="match status" value="1"/>
</dbReference>
<reference evidence="9 10" key="1">
    <citation type="submission" date="2020-03" db="EMBL/GenBank/DDBJ databases">
        <title>Soil Listeria distribution.</title>
        <authorList>
            <person name="Liao J."/>
            <person name="Wiedmann M."/>
        </authorList>
    </citation>
    <scope>NUCLEOTIDE SEQUENCE [LARGE SCALE GENOMIC DNA]</scope>
    <source>
        <strain evidence="9 10">FSL L7-1829</strain>
    </source>
</reference>
<evidence type="ECO:0000256" key="3">
    <source>
        <dbReference type="ARBA" id="ARBA00022829"/>
    </source>
</evidence>
<accession>A0A7X0T7N3</accession>
<dbReference type="Pfam" id="PF09397">
    <property type="entry name" value="FtsK_gamma"/>
    <property type="match status" value="1"/>
</dbReference>
<keyword evidence="4 6" id="KW-0067">ATP-binding</keyword>
<dbReference type="SMART" id="SM00843">
    <property type="entry name" value="Ftsk_gamma"/>
    <property type="match status" value="1"/>
</dbReference>
<dbReference type="InterPro" id="IPR027417">
    <property type="entry name" value="P-loop_NTPase"/>
</dbReference>
<dbReference type="InterPro" id="IPR036388">
    <property type="entry name" value="WH-like_DNA-bd_sf"/>
</dbReference>
<comment type="similarity">
    <text evidence="1">Belongs to the FtsK/SpoIIIE/SftA family.</text>
</comment>
<feature type="binding site" evidence="6">
    <location>
        <begin position="462"/>
        <end position="469"/>
    </location>
    <ligand>
        <name>ATP</name>
        <dbReference type="ChEBI" id="CHEBI:30616"/>
    </ligand>
</feature>
<dbReference type="SUPFAM" id="SSF52540">
    <property type="entry name" value="P-loop containing nucleoside triphosphate hydrolases"/>
    <property type="match status" value="1"/>
</dbReference>
<dbReference type="EMBL" id="JAAROP010000025">
    <property type="protein sequence ID" value="MBC1324116.1"/>
    <property type="molecule type" value="Genomic_DNA"/>
</dbReference>
<dbReference type="CDD" id="cd01127">
    <property type="entry name" value="TrwB_TraG_TraD_VirD4"/>
    <property type="match status" value="1"/>
</dbReference>
<dbReference type="PROSITE" id="PS50901">
    <property type="entry name" value="FTSK"/>
    <property type="match status" value="1"/>
</dbReference>
<evidence type="ECO:0000256" key="6">
    <source>
        <dbReference type="PROSITE-ProRule" id="PRU00289"/>
    </source>
</evidence>
<comment type="caution">
    <text evidence="9">The sequence shown here is derived from an EMBL/GenBank/DDBJ whole genome shotgun (WGS) entry which is preliminary data.</text>
</comment>
<dbReference type="SUPFAM" id="SSF46785">
    <property type="entry name" value="Winged helix' DNA-binding domain"/>
    <property type="match status" value="1"/>
</dbReference>
<dbReference type="InterPro" id="IPR003593">
    <property type="entry name" value="AAA+_ATPase"/>
</dbReference>
<dbReference type="GO" id="GO:0005524">
    <property type="term" value="F:ATP binding"/>
    <property type="evidence" value="ECO:0007669"/>
    <property type="project" value="UniProtKB-UniRule"/>
</dbReference>
<dbReference type="InterPro" id="IPR036390">
    <property type="entry name" value="WH_DNA-bd_sf"/>
</dbReference>
<proteinExistence type="inferred from homology"/>
<evidence type="ECO:0000256" key="4">
    <source>
        <dbReference type="ARBA" id="ARBA00022840"/>
    </source>
</evidence>
<dbReference type="InterPro" id="IPR018541">
    <property type="entry name" value="Ftsk_gamma"/>
</dbReference>
<dbReference type="GO" id="GO:0003677">
    <property type="term" value="F:DNA binding"/>
    <property type="evidence" value="ECO:0007669"/>
    <property type="project" value="UniProtKB-KW"/>
</dbReference>
<dbReference type="Gene3D" id="3.30.980.40">
    <property type="match status" value="1"/>
</dbReference>
<keyword evidence="3" id="KW-0159">Chromosome partition</keyword>
<sequence length="781" mass="87575">MGWFKDFFFGDMDEEVDTYENTPTKKVEKKVERASEVAPKSNVTAIKTKERTIRKERPMPSKTMPKQKQLQPVKRNVKTQMVYQYPKGEFRFPLIPDKPVNQPKQSQAQPKRNIRQNTEQPVAKEEVRKRPFAATDVPSPVYAFNKRPSKFEFAVSQAEEIQEELTIPPVDSPEFAEAETIAFDTEIEKQIEETYPDEVGVEEIAAEEPILVDEEVETVEEAPKRVTLIQEEANQPTTSSAKKQHVEASRQEQMLKSRIPFNVMMVKKDKQALQKEQTTEIIPEKTIKTDNSQPTSEQVEKTVIADNQTDYQFPSFGLLHPPVSKREDDSWLQMQQEMLDETLENFNVQANVVNRTQGPAVTRFEVQPEKGVKVSKITNLTDDIKLSLAAKDIRIEAPIPGKSTVGIEIPNQTSRPVMLSELMNTEAFQSSASPLTAALGLDISGTPIITDLQKMPHGLIAGATGSGKSVCINSLLVSLLYKATPDQLKLLLIDPKMVELAPYNRIPHLVSPVITDAKAATVALKWAVEEMERRYQLFSHTGVRNMEKYNEYASHPDHTGEKLPYILIVIDELADLMMVAPNDVEESISRIAQKARACGIHMIVATQRPSVDVITGLIKANIPTRVSFSVSSQIDSRTILDASGAEKLLGKGDMLFLPSGASKPVRLQGTFVSDEEIDAVVAHVRSQGEANYIFEEQELLVKESVKENTDELFEEACDFVLSQNAASTSLLQRHFRIGYNRAARLMESLENHQIVSGINGSKPRDVIITKDQLAKLRNKET</sequence>
<protein>
    <submittedName>
        <fullName evidence="9">DNA translocase FtsK</fullName>
    </submittedName>
</protein>
<dbReference type="SMART" id="SM00382">
    <property type="entry name" value="AAA"/>
    <property type="match status" value="1"/>
</dbReference>
<name>A0A7X0T7N3_LISWE</name>
<dbReference type="PANTHER" id="PTHR22683:SF42">
    <property type="entry name" value="DNA TRANSLOCASE SFTA"/>
    <property type="match status" value="1"/>
</dbReference>
<evidence type="ECO:0000259" key="8">
    <source>
        <dbReference type="PROSITE" id="PS50901"/>
    </source>
</evidence>
<dbReference type="Proteomes" id="UP000522007">
    <property type="component" value="Unassembled WGS sequence"/>
</dbReference>
<dbReference type="InterPro" id="IPR002543">
    <property type="entry name" value="FtsK_dom"/>
</dbReference>
<keyword evidence="5" id="KW-0238">DNA-binding</keyword>
<dbReference type="Gene3D" id="1.10.10.10">
    <property type="entry name" value="Winged helix-like DNA-binding domain superfamily/Winged helix DNA-binding domain"/>
    <property type="match status" value="1"/>
</dbReference>
<evidence type="ECO:0000313" key="9">
    <source>
        <dbReference type="EMBL" id="MBC1324116.1"/>
    </source>
</evidence>
<dbReference type="GO" id="GO:0007059">
    <property type="term" value="P:chromosome segregation"/>
    <property type="evidence" value="ECO:0007669"/>
    <property type="project" value="UniProtKB-KW"/>
</dbReference>
<organism evidence="9 10">
    <name type="scientific">Listeria welshimeri</name>
    <dbReference type="NCBI Taxonomy" id="1643"/>
    <lineage>
        <taxon>Bacteria</taxon>
        <taxon>Bacillati</taxon>
        <taxon>Bacillota</taxon>
        <taxon>Bacilli</taxon>
        <taxon>Bacillales</taxon>
        <taxon>Listeriaceae</taxon>
        <taxon>Listeria</taxon>
    </lineage>
</organism>
<evidence type="ECO:0000256" key="5">
    <source>
        <dbReference type="ARBA" id="ARBA00023125"/>
    </source>
</evidence>
<dbReference type="InterPro" id="IPR050206">
    <property type="entry name" value="FtsK/SpoIIIE/SftA"/>
</dbReference>
<dbReference type="Pfam" id="PF17854">
    <property type="entry name" value="FtsK_alpha"/>
    <property type="match status" value="1"/>
</dbReference>
<evidence type="ECO:0000256" key="7">
    <source>
        <dbReference type="SAM" id="MobiDB-lite"/>
    </source>
</evidence>